<reference evidence="1 2" key="1">
    <citation type="submission" date="2017-04" db="EMBL/GenBank/DDBJ databases">
        <authorList>
            <person name="Afonso C.L."/>
            <person name="Miller P.J."/>
            <person name="Scott M.A."/>
            <person name="Spackman E."/>
            <person name="Goraichik I."/>
            <person name="Dimitrov K.M."/>
            <person name="Suarez D.L."/>
            <person name="Swayne D.E."/>
        </authorList>
    </citation>
    <scope>NUCLEOTIDE SEQUENCE [LARGE SCALE GENOMIC DNA]</scope>
    <source>
        <strain evidence="1 2">DSM 26133</strain>
    </source>
</reference>
<dbReference type="Gene3D" id="1.25.40.10">
    <property type="entry name" value="Tetratricopeptide repeat domain"/>
    <property type="match status" value="4"/>
</dbReference>
<accession>A0A1W2GGN7</accession>
<protein>
    <recommendedName>
        <fullName evidence="3">Tetratricopeptide repeat-containing protein</fullName>
    </recommendedName>
</protein>
<organism evidence="1 2">
    <name type="scientific">Reichenbachiella faecimaris</name>
    <dbReference type="NCBI Taxonomy" id="692418"/>
    <lineage>
        <taxon>Bacteria</taxon>
        <taxon>Pseudomonadati</taxon>
        <taxon>Bacteroidota</taxon>
        <taxon>Cytophagia</taxon>
        <taxon>Cytophagales</taxon>
        <taxon>Reichenbachiellaceae</taxon>
        <taxon>Reichenbachiella</taxon>
    </lineage>
</organism>
<sequence length="862" mass="100532">MNLIHRSIKLLLGLAVILYSCAPEKNNVMSNSYHNMTAHYNAYFIALEHVKSIEQSIEDQYEWNYNLILPIFPQFDSASANSFSDQIEDCIEKASLAIQRHKGSKWEDDSYVLVGKARFYSLDYPNAVETFKYVNTKGKDDNAKHEALVALMRTFIEYKESNNAIAVSDYLKKEKLSKKNLKNLYLTRGYLYQKSGDYNNMVQNLVQAEALITNFKERARINFIIGQVYQSLGFDGEAYNYYKQTLKNNPPYELSFYTKLNMAQVTQLAKTNDAKKVRKYFRKLLRDRKNEEFKDKIYYEMAKFEVRHGNLDQGITYYNSSVRSSVNNNRQKAHSYLSLGKIYYDSLAEYKLAKLYYDSTLSVLPKDELEYAEIEARQKILENFVKQYAIIQVNDSLLNLTKLPADSLDRFLDSYIAREEAAEMKRREDEKKRKRNAERLAANKSVFTQNTGGIGANNYEGTTWYFYNTSAVSRGKSDFRRIWGDRVLEDNWRRSNSATSIVITDEGAGISTDGEKTSEAEEDQEAEFKIDKEELLATLPQTDEDKQKLLNEIEEATYQLGKIYNFDLDEKHNSAETYESLFNRFPASEYRHEVMYLLYIIFKEIENIPKSNFYKNLLLNEAPESIYAKIIINPNYRAESQAASEKLKQVYAQAYSRYRLGDYQQAMNLINDGLRDYPDNDFIDNMALLKILVQGKSESIYKYQYELNNFIKTYSESELLPYADSLVTASEQYQINLVNSTKAKYISKFDKPHFFIFVYETGQELSDALPQYFKTQIPEGSSLKIGNLILDEKRSMILISEFADQPSAIDFNKKVEVEKPAEKINKTGKFYNFVITKDNFNILYQTKELDTYLVFYRKNYQQ</sequence>
<evidence type="ECO:0000313" key="2">
    <source>
        <dbReference type="Proteomes" id="UP000192472"/>
    </source>
</evidence>
<keyword evidence="2" id="KW-1185">Reference proteome</keyword>
<dbReference type="STRING" id="692418.SAMN04488029_2521"/>
<dbReference type="SUPFAM" id="SSF81901">
    <property type="entry name" value="HCP-like"/>
    <property type="match status" value="1"/>
</dbReference>
<dbReference type="PROSITE" id="PS51257">
    <property type="entry name" value="PROKAR_LIPOPROTEIN"/>
    <property type="match status" value="1"/>
</dbReference>
<dbReference type="InterPro" id="IPR011990">
    <property type="entry name" value="TPR-like_helical_dom_sf"/>
</dbReference>
<gene>
    <name evidence="1" type="ORF">SAMN04488029_2521</name>
</gene>
<dbReference type="Proteomes" id="UP000192472">
    <property type="component" value="Unassembled WGS sequence"/>
</dbReference>
<dbReference type="SMART" id="SM00028">
    <property type="entry name" value="TPR"/>
    <property type="match status" value="5"/>
</dbReference>
<evidence type="ECO:0000313" key="1">
    <source>
        <dbReference type="EMBL" id="SMD35436.1"/>
    </source>
</evidence>
<dbReference type="EMBL" id="FWYF01000002">
    <property type="protein sequence ID" value="SMD35436.1"/>
    <property type="molecule type" value="Genomic_DNA"/>
</dbReference>
<dbReference type="AlphaFoldDB" id="A0A1W2GGN7"/>
<dbReference type="InterPro" id="IPR019734">
    <property type="entry name" value="TPR_rpt"/>
</dbReference>
<evidence type="ECO:0008006" key="3">
    <source>
        <dbReference type="Google" id="ProtNLM"/>
    </source>
</evidence>
<proteinExistence type="predicted"/>
<name>A0A1W2GGN7_REIFA</name>